<reference evidence="7" key="1">
    <citation type="submission" date="2021-01" db="EMBL/GenBank/DDBJ databases">
        <authorList>
            <consortium name="Genoscope - CEA"/>
            <person name="William W."/>
        </authorList>
    </citation>
    <scope>NUCLEOTIDE SEQUENCE</scope>
</reference>
<evidence type="ECO:0000259" key="6">
    <source>
        <dbReference type="Pfam" id="PF01490"/>
    </source>
</evidence>
<comment type="caution">
    <text evidence="7">The sequence shown here is derived from an EMBL/GenBank/DDBJ whole genome shotgun (WGS) entry which is preliminary data.</text>
</comment>
<feature type="domain" description="Amino acid transporter transmembrane" evidence="6">
    <location>
        <begin position="26"/>
        <end position="67"/>
    </location>
</feature>
<comment type="subcellular location">
    <subcellularLocation>
        <location evidence="1">Membrane</location>
    </subcellularLocation>
</comment>
<dbReference type="GO" id="GO:0016020">
    <property type="term" value="C:membrane"/>
    <property type="evidence" value="ECO:0007669"/>
    <property type="project" value="UniProtKB-SubCell"/>
</dbReference>
<evidence type="ECO:0000256" key="5">
    <source>
        <dbReference type="SAM" id="Phobius"/>
    </source>
</evidence>
<dbReference type="Pfam" id="PF01490">
    <property type="entry name" value="Aa_trans"/>
    <property type="match status" value="1"/>
</dbReference>
<keyword evidence="8" id="KW-1185">Reference proteome</keyword>
<protein>
    <recommendedName>
        <fullName evidence="6">Amino acid transporter transmembrane domain-containing protein</fullName>
    </recommendedName>
</protein>
<feature type="transmembrane region" description="Helical" evidence="5">
    <location>
        <begin position="53"/>
        <end position="72"/>
    </location>
</feature>
<evidence type="ECO:0000313" key="7">
    <source>
        <dbReference type="EMBL" id="CAD8109361.1"/>
    </source>
</evidence>
<dbReference type="AlphaFoldDB" id="A0A8S1Q2B4"/>
<dbReference type="Proteomes" id="UP000692954">
    <property type="component" value="Unassembled WGS sequence"/>
</dbReference>
<evidence type="ECO:0000313" key="8">
    <source>
        <dbReference type="Proteomes" id="UP000692954"/>
    </source>
</evidence>
<keyword evidence="2 5" id="KW-0812">Transmembrane</keyword>
<keyword evidence="4 5" id="KW-0472">Membrane</keyword>
<sequence>MNISDRNMDIEPIEQKPSIPYVQDEKQAFFNFIKSIIGIGAISFPFAANKVGWLGSILITIPVLFCTIKYFYLHL</sequence>
<name>A0A8S1Q2B4_9CILI</name>
<dbReference type="EMBL" id="CAJJDN010000093">
    <property type="protein sequence ID" value="CAD8109361.1"/>
    <property type="molecule type" value="Genomic_DNA"/>
</dbReference>
<evidence type="ECO:0000256" key="4">
    <source>
        <dbReference type="ARBA" id="ARBA00023136"/>
    </source>
</evidence>
<evidence type="ECO:0000256" key="3">
    <source>
        <dbReference type="ARBA" id="ARBA00022989"/>
    </source>
</evidence>
<gene>
    <name evidence="7" type="ORF">PSON_ATCC_30995.1.T0930136</name>
</gene>
<evidence type="ECO:0000256" key="2">
    <source>
        <dbReference type="ARBA" id="ARBA00022692"/>
    </source>
</evidence>
<keyword evidence="3 5" id="KW-1133">Transmembrane helix</keyword>
<organism evidence="7 8">
    <name type="scientific">Paramecium sonneborni</name>
    <dbReference type="NCBI Taxonomy" id="65129"/>
    <lineage>
        <taxon>Eukaryota</taxon>
        <taxon>Sar</taxon>
        <taxon>Alveolata</taxon>
        <taxon>Ciliophora</taxon>
        <taxon>Intramacronucleata</taxon>
        <taxon>Oligohymenophorea</taxon>
        <taxon>Peniculida</taxon>
        <taxon>Parameciidae</taxon>
        <taxon>Paramecium</taxon>
    </lineage>
</organism>
<proteinExistence type="predicted"/>
<dbReference type="InterPro" id="IPR013057">
    <property type="entry name" value="AA_transpt_TM"/>
</dbReference>
<evidence type="ECO:0000256" key="1">
    <source>
        <dbReference type="ARBA" id="ARBA00004370"/>
    </source>
</evidence>
<dbReference type="OrthoDB" id="296408at2759"/>
<feature type="transmembrane region" description="Helical" evidence="5">
    <location>
        <begin position="28"/>
        <end position="47"/>
    </location>
</feature>
<accession>A0A8S1Q2B4</accession>